<sequence length="168" mass="17933">MLYMSLPPDNFSTTCTVERVASIEMCKPEGCSLEEDDLFLSTETSTLDIGSSGQDVIHIMIRTGTSNSKDTLSLSSPTPSPASSSPTPAPVQGNSTQPSPGASPGPKRTPTRKRKRDNNEPASTDTLKIVGAMTNAISNLNTFSFATLVEKTCEKLPLLSHLWSLSTQ</sequence>
<reference evidence="2 3" key="1">
    <citation type="submission" date="2019-05" db="EMBL/GenBank/DDBJ databases">
        <title>Another draft genome of Portunus trituberculatus and its Hox gene families provides insights of decapod evolution.</title>
        <authorList>
            <person name="Jeong J.-H."/>
            <person name="Song I."/>
            <person name="Kim S."/>
            <person name="Choi T."/>
            <person name="Kim D."/>
            <person name="Ryu S."/>
            <person name="Kim W."/>
        </authorList>
    </citation>
    <scope>NUCLEOTIDE SEQUENCE [LARGE SCALE GENOMIC DNA]</scope>
    <source>
        <tissue evidence="2">Muscle</tissue>
    </source>
</reference>
<evidence type="ECO:0000313" key="3">
    <source>
        <dbReference type="Proteomes" id="UP000324222"/>
    </source>
</evidence>
<evidence type="ECO:0000313" key="2">
    <source>
        <dbReference type="EMBL" id="MPC50602.1"/>
    </source>
</evidence>
<proteinExistence type="predicted"/>
<feature type="region of interest" description="Disordered" evidence="1">
    <location>
        <begin position="66"/>
        <end position="126"/>
    </location>
</feature>
<dbReference type="Proteomes" id="UP000324222">
    <property type="component" value="Unassembled WGS sequence"/>
</dbReference>
<name>A0A5B7FVL4_PORTR</name>
<gene>
    <name evidence="2" type="ORF">E2C01_044431</name>
</gene>
<protein>
    <submittedName>
        <fullName evidence="2">Uncharacterized protein</fullName>
    </submittedName>
</protein>
<keyword evidence="3" id="KW-1185">Reference proteome</keyword>
<dbReference type="EMBL" id="VSRR010009615">
    <property type="protein sequence ID" value="MPC50602.1"/>
    <property type="molecule type" value="Genomic_DNA"/>
</dbReference>
<dbReference type="AlphaFoldDB" id="A0A5B7FVL4"/>
<organism evidence="2 3">
    <name type="scientific">Portunus trituberculatus</name>
    <name type="common">Swimming crab</name>
    <name type="synonym">Neptunus trituberculatus</name>
    <dbReference type="NCBI Taxonomy" id="210409"/>
    <lineage>
        <taxon>Eukaryota</taxon>
        <taxon>Metazoa</taxon>
        <taxon>Ecdysozoa</taxon>
        <taxon>Arthropoda</taxon>
        <taxon>Crustacea</taxon>
        <taxon>Multicrustacea</taxon>
        <taxon>Malacostraca</taxon>
        <taxon>Eumalacostraca</taxon>
        <taxon>Eucarida</taxon>
        <taxon>Decapoda</taxon>
        <taxon>Pleocyemata</taxon>
        <taxon>Brachyura</taxon>
        <taxon>Eubrachyura</taxon>
        <taxon>Portunoidea</taxon>
        <taxon>Portunidae</taxon>
        <taxon>Portuninae</taxon>
        <taxon>Portunus</taxon>
    </lineage>
</organism>
<feature type="compositionally biased region" description="Low complexity" evidence="1">
    <location>
        <begin position="71"/>
        <end position="86"/>
    </location>
</feature>
<comment type="caution">
    <text evidence="2">The sequence shown here is derived from an EMBL/GenBank/DDBJ whole genome shotgun (WGS) entry which is preliminary data.</text>
</comment>
<evidence type="ECO:0000256" key="1">
    <source>
        <dbReference type="SAM" id="MobiDB-lite"/>
    </source>
</evidence>
<accession>A0A5B7FVL4</accession>